<dbReference type="InterPro" id="IPR018644">
    <property type="entry name" value="DUF2071"/>
</dbReference>
<reference evidence="2 3" key="1">
    <citation type="submission" date="2019-06" db="EMBL/GenBank/DDBJ databases">
        <title>Sequencing the genomes of 1000 actinobacteria strains.</title>
        <authorList>
            <person name="Klenk H.-P."/>
        </authorList>
    </citation>
    <scope>NUCLEOTIDE SEQUENCE [LARGE SCALE GENOMIC DNA]</scope>
    <source>
        <strain evidence="2 3">DSM 46699</strain>
    </source>
</reference>
<dbReference type="InterPro" id="IPR023375">
    <property type="entry name" value="ADC_dom_sf"/>
</dbReference>
<organism evidence="2 3">
    <name type="scientific">Saccharopolyspora dendranthemae</name>
    <dbReference type="NCBI Taxonomy" id="1181886"/>
    <lineage>
        <taxon>Bacteria</taxon>
        <taxon>Bacillati</taxon>
        <taxon>Actinomycetota</taxon>
        <taxon>Actinomycetes</taxon>
        <taxon>Pseudonocardiales</taxon>
        <taxon>Pseudonocardiaceae</taxon>
        <taxon>Saccharopolyspora</taxon>
    </lineage>
</organism>
<evidence type="ECO:0000256" key="1">
    <source>
        <dbReference type="SAM" id="MobiDB-lite"/>
    </source>
</evidence>
<evidence type="ECO:0000313" key="3">
    <source>
        <dbReference type="Proteomes" id="UP000316184"/>
    </source>
</evidence>
<evidence type="ECO:0008006" key="4">
    <source>
        <dbReference type="Google" id="ProtNLM"/>
    </source>
</evidence>
<name>A0A561V7I8_9PSEU</name>
<dbReference type="EMBL" id="VIWX01000001">
    <property type="protein sequence ID" value="TWG07581.1"/>
    <property type="molecule type" value="Genomic_DNA"/>
</dbReference>
<dbReference type="Gene3D" id="2.40.400.10">
    <property type="entry name" value="Acetoacetate decarboxylase-like"/>
    <property type="match status" value="1"/>
</dbReference>
<sequence>MHWSWPAQAGARPARTPAAQRSGSLGGHRPGYLTLDGMHGDLEPHGSQPISDIAPPLPRPHLLRQQWRDVSFLHWAVSPESVAPHLPPGTRPDLYEGRAYVGLIPFRMVDTGAARGPAVPWLGTFPETNVRLYSVDDAGRRGVVFCSLDAARAVPVVVGRLAFGLPYVWTRMNHRVDHHWTRAVHTYSAHRRGPHRTVSSRLTVRVDDERIGGAMESFLTARWGFHVAHLGRTWFLPNHHEPWPLRSATVHEMQDDFLAAAGFPEAEGREPDHVAHAAAVTTRFGRPEPVAG</sequence>
<dbReference type="AlphaFoldDB" id="A0A561V7I8"/>
<keyword evidence="3" id="KW-1185">Reference proteome</keyword>
<accession>A0A561V7I8</accession>
<dbReference type="SUPFAM" id="SSF160104">
    <property type="entry name" value="Acetoacetate decarboxylase-like"/>
    <property type="match status" value="1"/>
</dbReference>
<gene>
    <name evidence="2" type="ORF">FHU35_11198</name>
</gene>
<dbReference type="PANTHER" id="PTHR39186:SF1">
    <property type="entry name" value="DUF2071 DOMAIN-CONTAINING PROTEIN"/>
    <property type="match status" value="1"/>
</dbReference>
<comment type="caution">
    <text evidence="2">The sequence shown here is derived from an EMBL/GenBank/DDBJ whole genome shotgun (WGS) entry which is preliminary data.</text>
</comment>
<evidence type="ECO:0000313" key="2">
    <source>
        <dbReference type="EMBL" id="TWG07581.1"/>
    </source>
</evidence>
<feature type="region of interest" description="Disordered" evidence="1">
    <location>
        <begin position="1"/>
        <end position="56"/>
    </location>
</feature>
<dbReference type="PANTHER" id="PTHR39186">
    <property type="entry name" value="DUF2071 FAMILY PROTEIN"/>
    <property type="match status" value="1"/>
</dbReference>
<protein>
    <recommendedName>
        <fullName evidence="4">DUF2071 domain-containing protein</fullName>
    </recommendedName>
</protein>
<dbReference type="Pfam" id="PF09844">
    <property type="entry name" value="DUF2071"/>
    <property type="match status" value="1"/>
</dbReference>
<dbReference type="Proteomes" id="UP000316184">
    <property type="component" value="Unassembled WGS sequence"/>
</dbReference>
<proteinExistence type="predicted"/>